<reference evidence="9" key="1">
    <citation type="submission" date="2025-08" db="UniProtKB">
        <authorList>
            <consortium name="RefSeq"/>
        </authorList>
    </citation>
    <scope>IDENTIFICATION</scope>
    <source>
        <tissue evidence="9">Leaf</tissue>
    </source>
</reference>
<dbReference type="Gene3D" id="1.10.8.430">
    <property type="entry name" value="Helical domain of apoptotic protease-activating factors"/>
    <property type="match status" value="1"/>
</dbReference>
<keyword evidence="1" id="KW-0677">Repeat</keyword>
<dbReference type="InterPro" id="IPR044974">
    <property type="entry name" value="Disease_R_plants"/>
</dbReference>
<dbReference type="InterPro" id="IPR041118">
    <property type="entry name" value="Rx_N"/>
</dbReference>
<organism evidence="8 9">
    <name type="scientific">Rhodamnia argentea</name>
    <dbReference type="NCBI Taxonomy" id="178133"/>
    <lineage>
        <taxon>Eukaryota</taxon>
        <taxon>Viridiplantae</taxon>
        <taxon>Streptophyta</taxon>
        <taxon>Embryophyta</taxon>
        <taxon>Tracheophyta</taxon>
        <taxon>Spermatophyta</taxon>
        <taxon>Magnoliopsida</taxon>
        <taxon>eudicotyledons</taxon>
        <taxon>Gunneridae</taxon>
        <taxon>Pentapetalae</taxon>
        <taxon>rosids</taxon>
        <taxon>malvids</taxon>
        <taxon>Myrtales</taxon>
        <taxon>Myrtaceae</taxon>
        <taxon>Myrtoideae</taxon>
        <taxon>Myrteae</taxon>
        <taxon>Australasian group</taxon>
        <taxon>Rhodamnia</taxon>
    </lineage>
</organism>
<evidence type="ECO:0000259" key="6">
    <source>
        <dbReference type="Pfam" id="PF23559"/>
    </source>
</evidence>
<dbReference type="SUPFAM" id="SSF52058">
    <property type="entry name" value="L domain-like"/>
    <property type="match status" value="1"/>
</dbReference>
<dbReference type="Pfam" id="PF23559">
    <property type="entry name" value="WHD_DRP"/>
    <property type="match status" value="1"/>
</dbReference>
<protein>
    <submittedName>
        <fullName evidence="9">Disease resistance protein At1g50180</fullName>
    </submittedName>
</protein>
<evidence type="ECO:0000256" key="3">
    <source>
        <dbReference type="ARBA" id="ARBA00022821"/>
    </source>
</evidence>
<dbReference type="Gene3D" id="3.40.50.300">
    <property type="entry name" value="P-loop containing nucleotide triphosphate hydrolases"/>
    <property type="match status" value="1"/>
</dbReference>
<dbReference type="Pfam" id="PF18052">
    <property type="entry name" value="Rx_N"/>
    <property type="match status" value="1"/>
</dbReference>
<evidence type="ECO:0000259" key="5">
    <source>
        <dbReference type="Pfam" id="PF18052"/>
    </source>
</evidence>
<dbReference type="SUPFAM" id="SSF52540">
    <property type="entry name" value="P-loop containing nucleoside triphosphate hydrolases"/>
    <property type="match status" value="1"/>
</dbReference>
<dbReference type="InterPro" id="IPR038005">
    <property type="entry name" value="RX-like_CC"/>
</dbReference>
<name>A0ABM3H4U9_9MYRT</name>
<dbReference type="PANTHER" id="PTHR23155:SF1185">
    <property type="entry name" value="DISEASE RESISTANCE RPP8-LIKE PROTEIN 3-RELATED"/>
    <property type="match status" value="1"/>
</dbReference>
<dbReference type="RefSeq" id="XP_048131640.1">
    <property type="nucleotide sequence ID" value="XM_048275683.1"/>
</dbReference>
<evidence type="ECO:0000259" key="7">
    <source>
        <dbReference type="Pfam" id="PF23598"/>
    </source>
</evidence>
<evidence type="ECO:0000313" key="8">
    <source>
        <dbReference type="Proteomes" id="UP000827889"/>
    </source>
</evidence>
<keyword evidence="8" id="KW-1185">Reference proteome</keyword>
<keyword evidence="2" id="KW-0547">Nucleotide-binding</keyword>
<dbReference type="PANTHER" id="PTHR23155">
    <property type="entry name" value="DISEASE RESISTANCE PROTEIN RP"/>
    <property type="match status" value="1"/>
</dbReference>
<evidence type="ECO:0000259" key="4">
    <source>
        <dbReference type="Pfam" id="PF00931"/>
    </source>
</evidence>
<feature type="domain" description="Disease resistance R13L4/SHOC-2-like LRR" evidence="7">
    <location>
        <begin position="555"/>
        <end position="861"/>
    </location>
</feature>
<dbReference type="InterPro" id="IPR036388">
    <property type="entry name" value="WH-like_DNA-bd_sf"/>
</dbReference>
<evidence type="ECO:0000256" key="2">
    <source>
        <dbReference type="ARBA" id="ARBA00022741"/>
    </source>
</evidence>
<dbReference type="Proteomes" id="UP000827889">
    <property type="component" value="Chromosome 3"/>
</dbReference>
<dbReference type="Pfam" id="PF23598">
    <property type="entry name" value="LRR_14"/>
    <property type="match status" value="1"/>
</dbReference>
<dbReference type="InterPro" id="IPR042197">
    <property type="entry name" value="Apaf_helical"/>
</dbReference>
<keyword evidence="3" id="KW-0611">Plant defense</keyword>
<dbReference type="InterPro" id="IPR058922">
    <property type="entry name" value="WHD_DRP"/>
</dbReference>
<dbReference type="InterPro" id="IPR055414">
    <property type="entry name" value="LRR_R13L4/SHOC2-like"/>
</dbReference>
<dbReference type="Pfam" id="PF00931">
    <property type="entry name" value="NB-ARC"/>
    <property type="match status" value="1"/>
</dbReference>
<feature type="domain" description="Disease resistance N-terminal" evidence="5">
    <location>
        <begin position="5"/>
        <end position="89"/>
    </location>
</feature>
<feature type="domain" description="NB-ARC" evidence="4">
    <location>
        <begin position="164"/>
        <end position="336"/>
    </location>
</feature>
<evidence type="ECO:0000256" key="1">
    <source>
        <dbReference type="ARBA" id="ARBA00022737"/>
    </source>
</evidence>
<dbReference type="PRINTS" id="PR00364">
    <property type="entry name" value="DISEASERSIST"/>
</dbReference>
<dbReference type="CDD" id="cd14798">
    <property type="entry name" value="RX-CC_like"/>
    <property type="match status" value="1"/>
</dbReference>
<sequence>MAESVVSFAGQTIGKLLIDEAKFLWGVEGKIQDLQIELKQIQGFLKDADTRREHDQAVGEWIAQLQDIAYDAEDVLERYILRVATKKEQNIVKSYACFVAKCTCAQVHVVGTEIERLKSSISNLRTRMEGHGIQYVQQGERKHARASTPKRTYAHFEEDLVGREDDIKELVKELLKDGKQRRVISIWGMGGLGKTTLAKKVYAHDQVKNNFDGLAWACVSQEYQVRNILVGILFKLIPDQRDGVMKMTDDELFETLYKFQQEKRCIVVLDDIWTKQAWDDLRAAFPVENTRSKLLITTRNREVAEYIDPQGFLYEPRYLSNQESWELLMKRAFPETKATIDNMKTVGYDLLKKCGGLPLAVIMLGGLLAVNKWETVQRNISLHFGDKSDVAQVLALSYDDLPWHLKPCFLYLGSFPIDKPIPAKMVLPMWIAEGFVLPNTYDGEGEISMEDVAKQYLMELVKRGMVEVKFSLSGEIKTCWLHDLMRDLCIVKARQERFLRIIDIQQERKTEDCSSSIEVEVELPYKTRRLSLDIRVGAEGSTIPRVEKIGGTLVHLRTLIFFNSGKSLIGTWEQFQPIFINCKRLRVVKLEGFRNMRGNLPESVGELVHLRYLSLAGSMLNGLPQSMGNLVCMEYLDLQGLEFWKIIVPNVLWKMRRLRHLHLPSLFAVSGQKKLQLDSLQDLRTLRNFNPEQCDVNDLGKLTNLQKLTAPLLRGADKLAIIPQLANFTFKHLQSSSFEFWAPSFTEGELSELSSYGHSCKLFIKGGIEKLPEHKNLPQQLTKLVLLDSQLEEDPMPTLEKLQHLVVLLMVNAFVGKEMACSAGGFLQLKNLLLQGLPNLEALRVAKGAMPHLSRLEIGYCSKLKKSAHTAVLEMFSHPGSIVKWEEETEESWEDLGGSPGAEKMKAKSMRRELGFELGEILGEITVGGGGEDETFDEWAM</sequence>
<dbReference type="InterPro" id="IPR032675">
    <property type="entry name" value="LRR_dom_sf"/>
</dbReference>
<dbReference type="GeneID" id="115747983"/>
<dbReference type="Gene3D" id="3.80.10.10">
    <property type="entry name" value="Ribonuclease Inhibitor"/>
    <property type="match status" value="1"/>
</dbReference>
<dbReference type="Gene3D" id="1.20.5.4130">
    <property type="match status" value="1"/>
</dbReference>
<proteinExistence type="predicted"/>
<accession>A0ABM3H4U9</accession>
<dbReference type="InterPro" id="IPR027417">
    <property type="entry name" value="P-loop_NTPase"/>
</dbReference>
<evidence type="ECO:0000313" key="9">
    <source>
        <dbReference type="RefSeq" id="XP_048131640.1"/>
    </source>
</evidence>
<dbReference type="InterPro" id="IPR002182">
    <property type="entry name" value="NB-ARC"/>
</dbReference>
<dbReference type="Gene3D" id="1.10.10.10">
    <property type="entry name" value="Winged helix-like DNA-binding domain superfamily/Winged helix DNA-binding domain"/>
    <property type="match status" value="1"/>
</dbReference>
<feature type="domain" description="Disease resistance protein winged helix" evidence="6">
    <location>
        <begin position="415"/>
        <end position="489"/>
    </location>
</feature>
<gene>
    <name evidence="9" type="primary">LOC115747983</name>
</gene>